<evidence type="ECO:0000259" key="15">
    <source>
        <dbReference type="Pfam" id="PF02910"/>
    </source>
</evidence>
<evidence type="ECO:0000256" key="6">
    <source>
        <dbReference type="ARBA" id="ARBA00022630"/>
    </source>
</evidence>
<dbReference type="GO" id="GO:0033765">
    <property type="term" value="F:steroid dehydrogenase activity, acting on the CH-CH group of donors"/>
    <property type="evidence" value="ECO:0007669"/>
    <property type="project" value="UniProtKB-ARBA"/>
</dbReference>
<evidence type="ECO:0000313" key="17">
    <source>
        <dbReference type="Proteomes" id="UP000479241"/>
    </source>
</evidence>
<reference evidence="16 17" key="1">
    <citation type="submission" date="2019-12" db="EMBL/GenBank/DDBJ databases">
        <title>the WGS of Blastococcus saxobsidens 67B17.</title>
        <authorList>
            <person name="Jiang Z."/>
        </authorList>
    </citation>
    <scope>NUCLEOTIDE SEQUENCE [LARGE SCALE GENOMIC DNA]</scope>
    <source>
        <strain evidence="16 17">67B17</strain>
    </source>
</reference>
<dbReference type="Proteomes" id="UP000479241">
    <property type="component" value="Unassembled WGS sequence"/>
</dbReference>
<comment type="similarity">
    <text evidence="3 13">Belongs to the FAD-dependent oxidoreductase 2 family. NadB subfamily.</text>
</comment>
<evidence type="ECO:0000256" key="9">
    <source>
        <dbReference type="ARBA" id="ARBA00023002"/>
    </source>
</evidence>
<evidence type="ECO:0000259" key="14">
    <source>
        <dbReference type="Pfam" id="PF00890"/>
    </source>
</evidence>
<dbReference type="NCBIfam" id="NF005867">
    <property type="entry name" value="PRK07804.1"/>
    <property type="match status" value="1"/>
</dbReference>
<comment type="cofactor">
    <cofactor evidence="1 13">
        <name>FAD</name>
        <dbReference type="ChEBI" id="CHEBI:57692"/>
    </cofactor>
</comment>
<dbReference type="EMBL" id="JAAGWG010000026">
    <property type="protein sequence ID" value="NEK87197.1"/>
    <property type="molecule type" value="Genomic_DNA"/>
</dbReference>
<dbReference type="InterPro" id="IPR005288">
    <property type="entry name" value="NadB"/>
</dbReference>
<dbReference type="SUPFAM" id="SSF51905">
    <property type="entry name" value="FAD/NAD(P)-binding domain"/>
    <property type="match status" value="1"/>
</dbReference>
<dbReference type="Pfam" id="PF02910">
    <property type="entry name" value="Succ_DH_flav_C"/>
    <property type="match status" value="1"/>
</dbReference>
<comment type="catalytic activity">
    <reaction evidence="11">
        <text>L-aspartate + O2 = iminosuccinate + H2O2</text>
        <dbReference type="Rhea" id="RHEA:25876"/>
        <dbReference type="ChEBI" id="CHEBI:15379"/>
        <dbReference type="ChEBI" id="CHEBI:16240"/>
        <dbReference type="ChEBI" id="CHEBI:29991"/>
        <dbReference type="ChEBI" id="CHEBI:77875"/>
        <dbReference type="EC" id="1.4.3.16"/>
    </reaction>
    <physiologicalReaction direction="left-to-right" evidence="11">
        <dbReference type="Rhea" id="RHEA:25877"/>
    </physiologicalReaction>
</comment>
<evidence type="ECO:0000313" key="16">
    <source>
        <dbReference type="EMBL" id="NEK87197.1"/>
    </source>
</evidence>
<sequence>MTMGPRRTAPVAPAVVPALPLPAAGWSRAVDVVVVGSGAAGLMTALALADAGRRVAVVTKGALGDGSTRWAQGGLAAVLGADDDAALHVQDTLTAGAGLCDEAAVTTLVEEAPAAITLLQRLGARLDTDPHGRPALTREGGHSRDRIVHAGGDASGAEVTRTLAGALRGAGVEVLEHTVALEALRTARGDVVGLRVARVGDDGALTDAGDLRAHAVVLATGGYGQAYAAATSPAGATGDGLALALRAGAEVADVEMVQFHPTVLWQGPGATGQQVLISEAVRGEGAVLVDAEGRRIMVGAHPLADLAPRDVVSATIAAHLAATGEDCVFLDATGLGAEFLERRFPGIVRACRAAGHELTTAPVPVAPGAHYTCGGVLADLDGRTGVAGLHAVGEVACTGVHGANRLASNSITEGLVAARRCAALLEAELPAGAPASPLAEPVDGAGAMDPATRGTVGVALSRYAGVVRDAAGLTELTAALAGTARLDAATVLDLAAVEATAVHTVATLLATAALARPESRGCHRRADASGTRPEWQLRLAHRIDASGHLHTRTVPLTAPGTDQTQGVA</sequence>
<dbReference type="FunFam" id="3.90.700.10:FF:000002">
    <property type="entry name" value="L-aspartate oxidase"/>
    <property type="match status" value="1"/>
</dbReference>
<evidence type="ECO:0000256" key="1">
    <source>
        <dbReference type="ARBA" id="ARBA00001974"/>
    </source>
</evidence>
<comment type="subcellular location">
    <subcellularLocation>
        <location evidence="13">Cytoplasm</location>
    </subcellularLocation>
</comment>
<gene>
    <name evidence="16" type="ORF">GCU60_15755</name>
</gene>
<name>A0A6L9W593_9ACTN</name>
<evidence type="ECO:0000256" key="5">
    <source>
        <dbReference type="ARBA" id="ARBA00021901"/>
    </source>
</evidence>
<dbReference type="GO" id="GO:0008734">
    <property type="term" value="F:L-aspartate oxidase activity"/>
    <property type="evidence" value="ECO:0007669"/>
    <property type="project" value="UniProtKB-UniRule"/>
</dbReference>
<evidence type="ECO:0000256" key="11">
    <source>
        <dbReference type="ARBA" id="ARBA00048305"/>
    </source>
</evidence>
<dbReference type="Gene3D" id="3.90.700.10">
    <property type="entry name" value="Succinate dehydrogenase/fumarate reductase flavoprotein, catalytic domain"/>
    <property type="match status" value="1"/>
</dbReference>
<evidence type="ECO:0000256" key="13">
    <source>
        <dbReference type="RuleBase" id="RU362049"/>
    </source>
</evidence>
<dbReference type="SUPFAM" id="SSF56425">
    <property type="entry name" value="Succinate dehydrogenase/fumarate reductase flavoprotein, catalytic domain"/>
    <property type="match status" value="1"/>
</dbReference>
<evidence type="ECO:0000256" key="4">
    <source>
        <dbReference type="ARBA" id="ARBA00012173"/>
    </source>
</evidence>
<evidence type="ECO:0000256" key="12">
    <source>
        <dbReference type="NCBIfam" id="TIGR00551"/>
    </source>
</evidence>
<dbReference type="Gene3D" id="1.20.58.100">
    <property type="entry name" value="Fumarate reductase/succinate dehydrogenase flavoprotein-like, C-terminal domain"/>
    <property type="match status" value="1"/>
</dbReference>
<evidence type="ECO:0000256" key="2">
    <source>
        <dbReference type="ARBA" id="ARBA00004950"/>
    </source>
</evidence>
<dbReference type="InterPro" id="IPR037099">
    <property type="entry name" value="Fum_R/Succ_DH_flav-like_C_sf"/>
</dbReference>
<dbReference type="AlphaFoldDB" id="A0A6L9W593"/>
<dbReference type="EC" id="1.4.3.16" evidence="4 12"/>
<dbReference type="InterPro" id="IPR036188">
    <property type="entry name" value="FAD/NAD-bd_sf"/>
</dbReference>
<dbReference type="PANTHER" id="PTHR42716">
    <property type="entry name" value="L-ASPARTATE OXIDASE"/>
    <property type="match status" value="1"/>
</dbReference>
<feature type="domain" description="FAD-dependent oxidoreductase 2 FAD-binding" evidence="14">
    <location>
        <begin position="31"/>
        <end position="411"/>
    </location>
</feature>
<keyword evidence="8 13" id="KW-0274">FAD</keyword>
<comment type="caution">
    <text evidence="16">The sequence shown here is derived from an EMBL/GenBank/DDBJ whole genome shotgun (WGS) entry which is preliminary data.</text>
</comment>
<keyword evidence="9 13" id="KW-0560">Oxidoreductase</keyword>
<dbReference type="NCBIfam" id="TIGR00551">
    <property type="entry name" value="nadB"/>
    <property type="match status" value="1"/>
</dbReference>
<dbReference type="Gene3D" id="3.50.50.60">
    <property type="entry name" value="FAD/NAD(P)-binding domain"/>
    <property type="match status" value="1"/>
</dbReference>
<dbReference type="Pfam" id="PF00890">
    <property type="entry name" value="FAD_binding_2"/>
    <property type="match status" value="1"/>
</dbReference>
<dbReference type="PRINTS" id="PR00411">
    <property type="entry name" value="PNDRDTASEI"/>
</dbReference>
<dbReference type="InterPro" id="IPR015939">
    <property type="entry name" value="Fum_Rdtase/Succ_DH_flav-like_C"/>
</dbReference>
<protein>
    <recommendedName>
        <fullName evidence="5 12">L-aspartate oxidase</fullName>
        <ecNumber evidence="4 12">1.4.3.16</ecNumber>
    </recommendedName>
</protein>
<evidence type="ECO:0000256" key="10">
    <source>
        <dbReference type="ARBA" id="ARBA00029426"/>
    </source>
</evidence>
<dbReference type="InterPro" id="IPR003953">
    <property type="entry name" value="FAD-dep_OxRdtase_2_FAD-bd"/>
</dbReference>
<evidence type="ECO:0000256" key="3">
    <source>
        <dbReference type="ARBA" id="ARBA00008562"/>
    </source>
</evidence>
<accession>A0A6L9W593</accession>
<dbReference type="PANTHER" id="PTHR42716:SF2">
    <property type="entry name" value="L-ASPARTATE OXIDASE, CHLOROPLASTIC"/>
    <property type="match status" value="1"/>
</dbReference>
<dbReference type="UniPathway" id="UPA00253">
    <property type="reaction ID" value="UER00326"/>
</dbReference>
<dbReference type="GO" id="GO:0034628">
    <property type="term" value="P:'de novo' NAD+ biosynthetic process from L-aspartate"/>
    <property type="evidence" value="ECO:0007669"/>
    <property type="project" value="TreeGrafter"/>
</dbReference>
<dbReference type="PRINTS" id="PR00368">
    <property type="entry name" value="FADPNR"/>
</dbReference>
<evidence type="ECO:0000256" key="8">
    <source>
        <dbReference type="ARBA" id="ARBA00022827"/>
    </source>
</evidence>
<dbReference type="InterPro" id="IPR027477">
    <property type="entry name" value="Succ_DH/fumarate_Rdtase_cat_sf"/>
</dbReference>
<dbReference type="SUPFAM" id="SSF46977">
    <property type="entry name" value="Succinate dehydrogenase/fumarate reductase flavoprotein C-terminal domain"/>
    <property type="match status" value="1"/>
</dbReference>
<evidence type="ECO:0000256" key="7">
    <source>
        <dbReference type="ARBA" id="ARBA00022642"/>
    </source>
</evidence>
<keyword evidence="7 13" id="KW-0662">Pyridine nucleotide biosynthesis</keyword>
<keyword evidence="6 13" id="KW-0285">Flavoprotein</keyword>
<comment type="pathway">
    <text evidence="2 13">Cofactor biosynthesis; NAD(+) biosynthesis; iminoaspartate from L-aspartate (oxidase route): step 1/1.</text>
</comment>
<dbReference type="GO" id="GO:0005737">
    <property type="term" value="C:cytoplasm"/>
    <property type="evidence" value="ECO:0007669"/>
    <property type="project" value="UniProtKB-SubCell"/>
</dbReference>
<feature type="domain" description="Fumarate reductase/succinate dehydrogenase flavoprotein-like C-terminal" evidence="15">
    <location>
        <begin position="494"/>
        <end position="530"/>
    </location>
</feature>
<comment type="function">
    <text evidence="10">Catalyzes the oxidation of L-aspartate to iminoaspartate, the first step in the de novo biosynthesis of NAD(+).</text>
</comment>
<proteinExistence type="inferred from homology"/>
<organism evidence="16 17">
    <name type="scientific">Blastococcus saxobsidens</name>
    <dbReference type="NCBI Taxonomy" id="138336"/>
    <lineage>
        <taxon>Bacteria</taxon>
        <taxon>Bacillati</taxon>
        <taxon>Actinomycetota</taxon>
        <taxon>Actinomycetes</taxon>
        <taxon>Geodermatophilales</taxon>
        <taxon>Geodermatophilaceae</taxon>
        <taxon>Blastococcus</taxon>
    </lineage>
</organism>